<organism evidence="1 2">
    <name type="scientific">Cuscuta epithymum</name>
    <dbReference type="NCBI Taxonomy" id="186058"/>
    <lineage>
        <taxon>Eukaryota</taxon>
        <taxon>Viridiplantae</taxon>
        <taxon>Streptophyta</taxon>
        <taxon>Embryophyta</taxon>
        <taxon>Tracheophyta</taxon>
        <taxon>Spermatophyta</taxon>
        <taxon>Magnoliopsida</taxon>
        <taxon>eudicotyledons</taxon>
        <taxon>Gunneridae</taxon>
        <taxon>Pentapetalae</taxon>
        <taxon>asterids</taxon>
        <taxon>lamiids</taxon>
        <taxon>Solanales</taxon>
        <taxon>Convolvulaceae</taxon>
        <taxon>Cuscuteae</taxon>
        <taxon>Cuscuta</taxon>
        <taxon>Cuscuta subgen. Cuscuta</taxon>
    </lineage>
</organism>
<reference evidence="1" key="1">
    <citation type="submission" date="2022-07" db="EMBL/GenBank/DDBJ databases">
        <authorList>
            <person name="Macas J."/>
            <person name="Novak P."/>
            <person name="Neumann P."/>
        </authorList>
    </citation>
    <scope>NUCLEOTIDE SEQUENCE</scope>
</reference>
<dbReference type="AlphaFoldDB" id="A0AAV0CVZ3"/>
<evidence type="ECO:0000313" key="2">
    <source>
        <dbReference type="Proteomes" id="UP001152523"/>
    </source>
</evidence>
<dbReference type="Proteomes" id="UP001152523">
    <property type="component" value="Unassembled WGS sequence"/>
</dbReference>
<name>A0AAV0CVZ3_9ASTE</name>
<sequence length="128" mass="14828">MSGWGDYDHMTWEQRMVYNVYSASTSQSNLPQPFEFFSILINRDEIELKIRDEIRQDLSLKDEVGQDLSLNDEVGQDLRLRDDIGQLLKHRDEIVLPEESSKSSTTTPLKSACMHKNDKFSTINGFQD</sequence>
<comment type="caution">
    <text evidence="1">The sequence shown here is derived from an EMBL/GenBank/DDBJ whole genome shotgun (WGS) entry which is preliminary data.</text>
</comment>
<keyword evidence="2" id="KW-1185">Reference proteome</keyword>
<protein>
    <submittedName>
        <fullName evidence="1">Uncharacterized protein</fullName>
    </submittedName>
</protein>
<accession>A0AAV0CVZ3</accession>
<gene>
    <name evidence="1" type="ORF">CEPIT_LOCUS9556</name>
</gene>
<evidence type="ECO:0000313" key="1">
    <source>
        <dbReference type="EMBL" id="CAH9085798.1"/>
    </source>
</evidence>
<proteinExistence type="predicted"/>
<dbReference type="EMBL" id="CAMAPF010000055">
    <property type="protein sequence ID" value="CAH9085798.1"/>
    <property type="molecule type" value="Genomic_DNA"/>
</dbReference>